<dbReference type="GO" id="GO:0006508">
    <property type="term" value="P:proteolysis"/>
    <property type="evidence" value="ECO:0007669"/>
    <property type="project" value="UniProtKB-KW"/>
</dbReference>
<feature type="compositionally biased region" description="Polar residues" evidence="11">
    <location>
        <begin position="1698"/>
        <end position="1718"/>
    </location>
</feature>
<dbReference type="InterPro" id="IPR028889">
    <property type="entry name" value="USP"/>
</dbReference>
<dbReference type="EMBL" id="LR791701">
    <property type="protein sequence ID" value="CAB3267563.1"/>
    <property type="molecule type" value="mRNA"/>
</dbReference>
<dbReference type="PANTHER" id="PTHR24006:SF702">
    <property type="entry name" value="UBIQUITIN CARBOXYL-TERMINAL HYDROLASE 47"/>
    <property type="match status" value="1"/>
</dbReference>
<dbReference type="SUPFAM" id="SSF54001">
    <property type="entry name" value="Cysteine proteinases"/>
    <property type="match status" value="1"/>
</dbReference>
<feature type="region of interest" description="Disordered" evidence="11">
    <location>
        <begin position="1333"/>
        <end position="1366"/>
    </location>
</feature>
<evidence type="ECO:0000256" key="3">
    <source>
        <dbReference type="ARBA" id="ARBA00022670"/>
    </source>
</evidence>
<evidence type="ECO:0000256" key="4">
    <source>
        <dbReference type="ARBA" id="ARBA00022786"/>
    </source>
</evidence>
<feature type="region of interest" description="Disordered" evidence="11">
    <location>
        <begin position="1691"/>
        <end position="1732"/>
    </location>
</feature>
<evidence type="ECO:0000256" key="5">
    <source>
        <dbReference type="ARBA" id="ARBA00022801"/>
    </source>
</evidence>
<dbReference type="InterPro" id="IPR045578">
    <property type="entry name" value="USP47_C"/>
</dbReference>
<organism evidence="13">
    <name type="scientific">Phallusia mammillata</name>
    <dbReference type="NCBI Taxonomy" id="59560"/>
    <lineage>
        <taxon>Eukaryota</taxon>
        <taxon>Metazoa</taxon>
        <taxon>Chordata</taxon>
        <taxon>Tunicata</taxon>
        <taxon>Ascidiacea</taxon>
        <taxon>Phlebobranchia</taxon>
        <taxon>Ascidiidae</taxon>
        <taxon>Phallusia</taxon>
    </lineage>
</organism>
<feature type="compositionally biased region" description="Basic and acidic residues" evidence="11">
    <location>
        <begin position="455"/>
        <end position="465"/>
    </location>
</feature>
<dbReference type="InterPro" id="IPR001394">
    <property type="entry name" value="Peptidase_C19_UCH"/>
</dbReference>
<accession>A0A6F9DX12</accession>
<dbReference type="PANTHER" id="PTHR24006">
    <property type="entry name" value="UBIQUITIN CARBOXYL-TERMINAL HYDROLASE"/>
    <property type="match status" value="1"/>
</dbReference>
<dbReference type="PROSITE" id="PS50235">
    <property type="entry name" value="USP_3"/>
    <property type="match status" value="1"/>
</dbReference>
<keyword evidence="4" id="KW-0833">Ubl conjugation pathway</keyword>
<evidence type="ECO:0000256" key="6">
    <source>
        <dbReference type="ARBA" id="ARBA00022807"/>
    </source>
</evidence>
<feature type="compositionally biased region" description="Polar residues" evidence="11">
    <location>
        <begin position="911"/>
        <end position="926"/>
    </location>
</feature>
<evidence type="ECO:0000256" key="1">
    <source>
        <dbReference type="ARBA" id="ARBA00000707"/>
    </source>
</evidence>
<sequence>MELVPVGEPVVEINEVDCVCVVKDAVNPENARFILKTPSSTSVSKLYADVCSKTQYVTGSIDLVLVKDDKTPSDSKTVEIVIDETESTKDLELYMFSLTQKNYLQIREREGVAIEMVHPSKNITSTIPPPPPPISTIQENGVKPRGHHRRMALSSFEKTDGIDKLTPEEKTPNEDSDVPAMVNNLRYVGLVNQAMTCYLNSLIQTLYMTPEFRNALYKWEYDNKDETQTSIPYQLQRLFLLLQTTPKQSVETTGLTGSFGWDSSEAWQQHDIQELCRVMFDALEKKFEGTDQADLIKRLYEGKMKDYVQCCECSHESARDDTFLDVPITIRPFGSSTSYKSVMEGLNAFVEPETLDESNQYFCEKCAKKCDAKKGLKFITFPYLLTLQLKRFDFDYQTMHRIKLNDRMWFPQILNLNSFIDNDQNCHPSSDDDPLNDVAENHKTVNHIGPQDEDSSSHDSGHDIDQSSVPGGTVAPAVDGGSGDARNSSEEEEASSVDEGIDIESQKSSSTRRKHRTSTSWWVNDEDQIKECMQDGPYVYELFSIMVHSGSAAGGHYYAYIKSFENGRWYSFNDQIVSPVTRTEIEKTFGGSPYPSSSSYYSSFSSSTNAYMLMYRKIDTTMNSSFLQTDSLPEHIKVLMMREEQEEKTRKLKQEQEKNMCSIRLFCRHHSLFKYQIQSIVEETFEFHKDLTLTKAVQEAHFVLKVDRSVVPVDHCRLVKYDHINDVLDRSFDVEHEAPDVTLSELLGGVRTAYLFDLLLETREVGQKFERYESGGVTVKVYVANHDNMSFYDPVIIRAAEKHTVQTLKNIIAQRIHCPSRRLLVAYEKYSGECYLMQSIERSLKAEGFYRSAKVFVDVMTEDEEQMMSDSHPISLEDTVLWSIIDRMANVITINVALPPEVTDEAERSYEQSPIENQSGETTTNGKVDEACPAHSRSSSDEGVGSLGENSGTRLNTSPERTADSDTTSSGDVVSTESPAAETTWTEETNFSENNRGLSPAEIKGFWRTPELTCNDDEFIEGCITGRRRNNSYDNNGPFLPLADSAFGSDFQGKLQQRLEGYAGSPTSSLRCEDGTSSHSGPGSADLESDDDFSRGAPDFSEDPENQASQPSEGSSLSTSCSTLDSTDTLCNTSEQNATSHFDRNLAPGLRNVTIDKQLPHANLYSSSDDLRAKNVDVCRGEQELQAKMRSAKRYPGHAVQCSSATGDYNKALQYADGKGTGDATEMLSRKPAAGCLKGQIVTSEPTKNVGWVDEVNIDDKPHCSNASNPCVNSCATTSSCGVYGGAQDTSGATYPPKTPELFSFSDKYQGADDATIFTDPRGADGEFVQETFSSSGQTAQSAPGSTSAWDQGGRERTVSNSSAASDGWGVSGEIMHKNYFFKVVGTSQAKVSKCAESGETVPCKVITVEIDKRMPLLALKRHLAYIVDTPTRRFCVYKQYASGQEVEMFTPTDDFKLVTDGTHFIVRLGRALRKDEYRCKLFQLELDEEETAKPLMNWVVQRELSIEDARKQLCCDLAEQCDMQEPDPERIRIRKKSWRSPGQVYLSDDRFGSDISVYGALEFFVEFLPGPEPKTDRSQLVLLCRRWFPSELRFGDFHELILTDESSATYGGYTADHVREKLAALTGIEKDNIQVAKGRGMFPYRISVLDAHQDLDWVPTERKRYSYSMHLTEDGTVVFYRDKTESLKDCSEEERNQIQSVEMKSDSTISSVSNKRASSTTSSPTRPISYRRERALKIYTVDTTPSASKNREITTEL</sequence>
<comment type="catalytic activity">
    <reaction evidence="1">
        <text>Thiol-dependent hydrolysis of ester, thioester, amide, peptide and isopeptide bonds formed by the C-terminal Gly of ubiquitin (a 76-residue protein attached to proteins as an intracellular targeting signal).</text>
        <dbReference type="EC" id="3.4.19.12"/>
    </reaction>
</comment>
<evidence type="ECO:0000256" key="2">
    <source>
        <dbReference type="ARBA" id="ARBA00012759"/>
    </source>
</evidence>
<name>A0A6F9DX12_9ASCI</name>
<dbReference type="GO" id="GO:0016579">
    <property type="term" value="P:protein deubiquitination"/>
    <property type="evidence" value="ECO:0007669"/>
    <property type="project" value="InterPro"/>
</dbReference>
<dbReference type="InterPro" id="IPR050164">
    <property type="entry name" value="Peptidase_C19"/>
</dbReference>
<dbReference type="Pfam" id="PF25985">
    <property type="entry name" value="Ubiquitin_USP47_N"/>
    <property type="match status" value="1"/>
</dbReference>
<dbReference type="PROSITE" id="PS00972">
    <property type="entry name" value="USP_1"/>
    <property type="match status" value="1"/>
</dbReference>
<feature type="compositionally biased region" description="Acidic residues" evidence="11">
    <location>
        <begin position="490"/>
        <end position="502"/>
    </location>
</feature>
<keyword evidence="3" id="KW-0645">Protease</keyword>
<keyword evidence="5 13" id="KW-0378">Hydrolase</keyword>
<protein>
    <recommendedName>
        <fullName evidence="7">Ubiquitin carboxyl-terminal hydrolase 47</fullName>
        <ecNumber evidence="2">3.4.19.12</ecNumber>
    </recommendedName>
    <alternativeName>
        <fullName evidence="9">Deubiquitinating enzyme 47</fullName>
    </alternativeName>
    <alternativeName>
        <fullName evidence="8">Ubiquitin thioesterase 47</fullName>
    </alternativeName>
    <alternativeName>
        <fullName evidence="10">Ubiquitin-specific-processing protease 47</fullName>
    </alternativeName>
</protein>
<keyword evidence="6" id="KW-0788">Thiol protease</keyword>
<feature type="region of interest" description="Disordered" evidence="11">
    <location>
        <begin position="905"/>
        <end position="998"/>
    </location>
</feature>
<evidence type="ECO:0000256" key="11">
    <source>
        <dbReference type="SAM" id="MobiDB-lite"/>
    </source>
</evidence>
<feature type="compositionally biased region" description="Polar residues" evidence="11">
    <location>
        <begin position="981"/>
        <end position="997"/>
    </location>
</feature>
<feature type="compositionally biased region" description="Low complexity" evidence="11">
    <location>
        <begin position="1719"/>
        <end position="1729"/>
    </location>
</feature>
<feature type="compositionally biased region" description="Low complexity" evidence="11">
    <location>
        <begin position="965"/>
        <end position="978"/>
    </location>
</feature>
<dbReference type="GO" id="GO:0005634">
    <property type="term" value="C:nucleus"/>
    <property type="evidence" value="ECO:0007669"/>
    <property type="project" value="TreeGrafter"/>
</dbReference>
<feature type="compositionally biased region" description="Polar residues" evidence="11">
    <location>
        <begin position="1333"/>
        <end position="1350"/>
    </location>
</feature>
<feature type="region of interest" description="Disordered" evidence="11">
    <location>
        <begin position="445"/>
        <end position="518"/>
    </location>
</feature>
<evidence type="ECO:0000256" key="7">
    <source>
        <dbReference type="ARBA" id="ARBA00026136"/>
    </source>
</evidence>
<dbReference type="Gene3D" id="3.90.70.10">
    <property type="entry name" value="Cysteine proteinases"/>
    <property type="match status" value="1"/>
</dbReference>
<evidence type="ECO:0000256" key="8">
    <source>
        <dbReference type="ARBA" id="ARBA00029910"/>
    </source>
</evidence>
<dbReference type="GO" id="GO:0004843">
    <property type="term" value="F:cysteine-type deubiquitinase activity"/>
    <property type="evidence" value="ECO:0007669"/>
    <property type="project" value="UniProtKB-EC"/>
</dbReference>
<evidence type="ECO:0000313" key="13">
    <source>
        <dbReference type="EMBL" id="CAB3267563.1"/>
    </source>
</evidence>
<feature type="domain" description="USP" evidence="12">
    <location>
        <begin position="188"/>
        <end position="618"/>
    </location>
</feature>
<dbReference type="Pfam" id="PF00443">
    <property type="entry name" value="UCH"/>
    <property type="match status" value="1"/>
</dbReference>
<dbReference type="PROSITE" id="PS00973">
    <property type="entry name" value="USP_2"/>
    <property type="match status" value="1"/>
</dbReference>
<dbReference type="InterPro" id="IPR018200">
    <property type="entry name" value="USP_CS"/>
</dbReference>
<gene>
    <name evidence="13" type="primary">Usp47</name>
</gene>
<evidence type="ECO:0000256" key="10">
    <source>
        <dbReference type="ARBA" id="ARBA00032453"/>
    </source>
</evidence>
<evidence type="ECO:0000256" key="9">
    <source>
        <dbReference type="ARBA" id="ARBA00030277"/>
    </source>
</evidence>
<dbReference type="EC" id="3.4.19.12" evidence="2"/>
<proteinExistence type="evidence at transcript level"/>
<dbReference type="InterPro" id="IPR038765">
    <property type="entry name" value="Papain-like_cys_pep_sf"/>
</dbReference>
<evidence type="ECO:0000259" key="12">
    <source>
        <dbReference type="PROSITE" id="PS50235"/>
    </source>
</evidence>
<feature type="compositionally biased region" description="Polar residues" evidence="11">
    <location>
        <begin position="948"/>
        <end position="960"/>
    </location>
</feature>
<dbReference type="Pfam" id="PF19718">
    <property type="entry name" value="USP47_C"/>
    <property type="match status" value="1"/>
</dbReference>
<feature type="region of interest" description="Disordered" evidence="11">
    <location>
        <begin position="1062"/>
        <end position="1121"/>
    </location>
</feature>
<reference evidence="13" key="1">
    <citation type="submission" date="2020-04" db="EMBL/GenBank/DDBJ databases">
        <authorList>
            <person name="Neveu A P."/>
        </authorList>
    </citation>
    <scope>NUCLEOTIDE SEQUENCE</scope>
    <source>
        <tissue evidence="13">Whole embryo</tissue>
    </source>
</reference>
<dbReference type="GO" id="GO:0005829">
    <property type="term" value="C:cytosol"/>
    <property type="evidence" value="ECO:0007669"/>
    <property type="project" value="TreeGrafter"/>
</dbReference>